<organism evidence="1 2">
    <name type="scientific">Hamiltosporidium tvaerminnensis</name>
    <dbReference type="NCBI Taxonomy" id="1176355"/>
    <lineage>
        <taxon>Eukaryota</taxon>
        <taxon>Fungi</taxon>
        <taxon>Fungi incertae sedis</taxon>
        <taxon>Microsporidia</taxon>
        <taxon>Dubosqiidae</taxon>
        <taxon>Hamiltosporidium</taxon>
    </lineage>
</organism>
<dbReference type="VEuPathDB" id="MicrosporidiaDB:CWI38_1191p0020"/>
<protein>
    <submittedName>
        <fullName evidence="1">Uncharacterized protein</fullName>
    </submittedName>
</protein>
<accession>A0A4Q9LT61</accession>
<evidence type="ECO:0000313" key="2">
    <source>
        <dbReference type="Proteomes" id="UP000292282"/>
    </source>
</evidence>
<dbReference type="AlphaFoldDB" id="A0A4Q9LT61"/>
<evidence type="ECO:0000313" key="1">
    <source>
        <dbReference type="EMBL" id="TBU11467.1"/>
    </source>
</evidence>
<comment type="caution">
    <text evidence="1">The sequence shown here is derived from an EMBL/GenBank/DDBJ whole genome shotgun (WGS) entry which is preliminary data.</text>
</comment>
<sequence>MHFKLFNYTYILMVIINNIYSSPYQALVRFGDYNQVANDEIQNHMKHEQLPTSNEEAIPFEIFSRFAEPVNTYNDEYNNENTRKSIRKRIIIDGSPYVIEY</sequence>
<dbReference type="EMBL" id="PITK01001191">
    <property type="protein sequence ID" value="TBU11467.1"/>
    <property type="molecule type" value="Genomic_DNA"/>
</dbReference>
<gene>
    <name evidence="1" type="ORF">CWI38_1191p0020</name>
</gene>
<name>A0A4Q9LT61_9MICR</name>
<proteinExistence type="predicted"/>
<keyword evidence="2" id="KW-1185">Reference proteome</keyword>
<reference evidence="1 2" key="1">
    <citation type="submission" date="2017-12" db="EMBL/GenBank/DDBJ databases">
        <authorList>
            <person name="Pombert J.-F."/>
            <person name="Haag K.L."/>
            <person name="Ebert D."/>
        </authorList>
    </citation>
    <scope>NUCLEOTIDE SEQUENCE [LARGE SCALE GENOMIC DNA]</scope>
    <source>
        <strain evidence="1">IL-G-3</strain>
    </source>
</reference>
<dbReference type="Proteomes" id="UP000292282">
    <property type="component" value="Unassembled WGS sequence"/>
</dbReference>